<keyword evidence="3" id="KW-1185">Reference proteome</keyword>
<evidence type="ECO:0000313" key="3">
    <source>
        <dbReference type="Proteomes" id="UP001565471"/>
    </source>
</evidence>
<protein>
    <submittedName>
        <fullName evidence="2">Uncharacterized protein</fullName>
    </submittedName>
</protein>
<proteinExistence type="predicted"/>
<reference evidence="2 3" key="1">
    <citation type="submission" date="2024-07" db="EMBL/GenBank/DDBJ databases">
        <title>Genomic Encyclopedia of Type Strains, Phase V (KMG-V): Genome sequencing to study the core and pangenomes of soil and plant-associated prokaryotes.</title>
        <authorList>
            <person name="Whitman W."/>
        </authorList>
    </citation>
    <scope>NUCLEOTIDE SEQUENCE [LARGE SCALE GENOMIC DNA]</scope>
    <source>
        <strain evidence="2 3">USDA 415</strain>
    </source>
</reference>
<dbReference type="GeneID" id="92955593"/>
<sequence length="94" mass="10674">MKMAARRLALNVPIVKVTNHCRFRAPEDKADAGRAYEQPCDDPWYRARKISTAHATRARLEGLNGKEAKKQIARGRRTAHTSPAGRIVTRRRKP</sequence>
<dbReference type="RefSeq" id="WP_157183448.1">
    <property type="nucleotide sequence ID" value="NZ_BJNL01000001.1"/>
</dbReference>
<dbReference type="Proteomes" id="UP001565471">
    <property type="component" value="Unassembled WGS sequence"/>
</dbReference>
<dbReference type="EMBL" id="JBGBZA010000002">
    <property type="protein sequence ID" value="MEY9316001.1"/>
    <property type="molecule type" value="Genomic_DNA"/>
</dbReference>
<feature type="region of interest" description="Disordered" evidence="1">
    <location>
        <begin position="62"/>
        <end position="94"/>
    </location>
</feature>
<evidence type="ECO:0000256" key="1">
    <source>
        <dbReference type="SAM" id="MobiDB-lite"/>
    </source>
</evidence>
<accession>A0ABV4EXV7</accession>
<evidence type="ECO:0000313" key="2">
    <source>
        <dbReference type="EMBL" id="MEY9316001.1"/>
    </source>
</evidence>
<organism evidence="2 3">
    <name type="scientific">Bradyrhizobium elkanii</name>
    <dbReference type="NCBI Taxonomy" id="29448"/>
    <lineage>
        <taxon>Bacteria</taxon>
        <taxon>Pseudomonadati</taxon>
        <taxon>Pseudomonadota</taxon>
        <taxon>Alphaproteobacteria</taxon>
        <taxon>Hyphomicrobiales</taxon>
        <taxon>Nitrobacteraceae</taxon>
        <taxon>Bradyrhizobium</taxon>
    </lineage>
</organism>
<comment type="caution">
    <text evidence="2">The sequence shown here is derived from an EMBL/GenBank/DDBJ whole genome shotgun (WGS) entry which is preliminary data.</text>
</comment>
<gene>
    <name evidence="2" type="ORF">ABIF29_002800</name>
</gene>
<name>A0ABV4EXV7_BRAEL</name>